<dbReference type="Gene3D" id="1.25.40.20">
    <property type="entry name" value="Ankyrin repeat-containing domain"/>
    <property type="match status" value="1"/>
</dbReference>
<dbReference type="PANTHER" id="PTHR24198">
    <property type="entry name" value="ANKYRIN REPEAT AND PROTEIN KINASE DOMAIN-CONTAINING PROTEIN"/>
    <property type="match status" value="1"/>
</dbReference>
<proteinExistence type="predicted"/>
<feature type="repeat" description="ANK" evidence="3">
    <location>
        <begin position="114"/>
        <end position="146"/>
    </location>
</feature>
<dbReference type="Pfam" id="PF12796">
    <property type="entry name" value="Ank_2"/>
    <property type="match status" value="2"/>
</dbReference>
<dbReference type="PANTHER" id="PTHR24198:SF165">
    <property type="entry name" value="ANKYRIN REPEAT-CONTAINING PROTEIN-RELATED"/>
    <property type="match status" value="1"/>
</dbReference>
<feature type="compositionally biased region" description="Basic and acidic residues" evidence="4">
    <location>
        <begin position="319"/>
        <end position="330"/>
    </location>
</feature>
<organism evidence="6 7">
    <name type="scientific">Bathycoccus prasinos</name>
    <dbReference type="NCBI Taxonomy" id="41875"/>
    <lineage>
        <taxon>Eukaryota</taxon>
        <taxon>Viridiplantae</taxon>
        <taxon>Chlorophyta</taxon>
        <taxon>Mamiellophyceae</taxon>
        <taxon>Mamiellales</taxon>
        <taxon>Bathycoccaceae</taxon>
        <taxon>Bathycoccus</taxon>
    </lineage>
</organism>
<sequence length="330" mass="37445">MIYKFTTFVFFLQFSHDFLCKKDTSETRQKGTHKKNKREKMMMTRRSIRRVPLCLNIFFIFSFLILKVVVNGQQDLLSGEAQTAARRGDLEYFTTLLEVVDDPISFLNHQEQATEQTPLLAAVLAGQTEIVKQLLETGVDVTIPEKDGYTVMHAAAFQGRAEVVKLLLAYGIDANDVSASDGFTPFHRTLWTNSERHVETMRVFLEDGKVEVDFVSHVGKTGALIATELKHTKVLDILLREYGADPNFRNKRGDALVHVAIRAQDEKTLDMLLNNGADITLEDAKGKSCRKIAKQLRSKAVLERINRAFEELNTPNPNDNDRKENRGEEL</sequence>
<dbReference type="SMART" id="SM00248">
    <property type="entry name" value="ANK"/>
    <property type="match status" value="5"/>
</dbReference>
<dbReference type="KEGG" id="bpg:Bathy02g00760"/>
<keyword evidence="1" id="KW-0677">Repeat</keyword>
<dbReference type="PRINTS" id="PR01415">
    <property type="entry name" value="ANKYRIN"/>
</dbReference>
<feature type="region of interest" description="Disordered" evidence="4">
    <location>
        <begin position="311"/>
        <end position="330"/>
    </location>
</feature>
<dbReference type="GeneID" id="19017190"/>
<keyword evidence="7" id="KW-1185">Reference proteome</keyword>
<gene>
    <name evidence="6" type="ORF">Bathy02g00760</name>
</gene>
<name>K8F160_9CHLO</name>
<dbReference type="AlphaFoldDB" id="K8F160"/>
<evidence type="ECO:0000313" key="7">
    <source>
        <dbReference type="Proteomes" id="UP000198341"/>
    </source>
</evidence>
<dbReference type="PROSITE" id="PS50297">
    <property type="entry name" value="ANK_REP_REGION"/>
    <property type="match status" value="3"/>
</dbReference>
<dbReference type="Proteomes" id="UP000198341">
    <property type="component" value="Chromosome 2"/>
</dbReference>
<keyword evidence="5" id="KW-0472">Membrane</keyword>
<accession>K8F160</accession>
<dbReference type="eggNOG" id="KOG4177">
    <property type="taxonomic scope" value="Eukaryota"/>
</dbReference>
<dbReference type="STRING" id="41875.K8F160"/>
<evidence type="ECO:0000256" key="1">
    <source>
        <dbReference type="ARBA" id="ARBA00022737"/>
    </source>
</evidence>
<dbReference type="InterPro" id="IPR002110">
    <property type="entry name" value="Ankyrin_rpt"/>
</dbReference>
<keyword evidence="5" id="KW-0812">Transmembrane</keyword>
<evidence type="ECO:0000256" key="4">
    <source>
        <dbReference type="SAM" id="MobiDB-lite"/>
    </source>
</evidence>
<dbReference type="PROSITE" id="PS50088">
    <property type="entry name" value="ANK_REPEAT"/>
    <property type="match status" value="3"/>
</dbReference>
<evidence type="ECO:0000313" key="6">
    <source>
        <dbReference type="EMBL" id="CCO15288.1"/>
    </source>
</evidence>
<dbReference type="EMBL" id="FO082277">
    <property type="protein sequence ID" value="CCO15288.1"/>
    <property type="molecule type" value="Genomic_DNA"/>
</dbReference>
<dbReference type="InterPro" id="IPR036770">
    <property type="entry name" value="Ankyrin_rpt-contain_sf"/>
</dbReference>
<evidence type="ECO:0000256" key="5">
    <source>
        <dbReference type="SAM" id="Phobius"/>
    </source>
</evidence>
<keyword evidence="5" id="KW-1133">Transmembrane helix</keyword>
<dbReference type="SUPFAM" id="SSF48403">
    <property type="entry name" value="Ankyrin repeat"/>
    <property type="match status" value="1"/>
</dbReference>
<feature type="transmembrane region" description="Helical" evidence="5">
    <location>
        <begin position="51"/>
        <end position="70"/>
    </location>
</feature>
<keyword evidence="2 3" id="KW-0040">ANK repeat</keyword>
<reference evidence="6 7" key="1">
    <citation type="submission" date="2011-10" db="EMBL/GenBank/DDBJ databases">
        <authorList>
            <person name="Genoscope - CEA"/>
        </authorList>
    </citation>
    <scope>NUCLEOTIDE SEQUENCE [LARGE SCALE GENOMIC DNA]</scope>
    <source>
        <strain evidence="6 7">RCC 1105</strain>
    </source>
</reference>
<protein>
    <submittedName>
        <fullName evidence="6">Uncharacterized protein</fullName>
    </submittedName>
</protein>
<feature type="repeat" description="ANK" evidence="3">
    <location>
        <begin position="252"/>
        <end position="284"/>
    </location>
</feature>
<feature type="repeat" description="ANK" evidence="3">
    <location>
        <begin position="147"/>
        <end position="179"/>
    </location>
</feature>
<dbReference type="OrthoDB" id="497215at2759"/>
<evidence type="ECO:0000256" key="3">
    <source>
        <dbReference type="PROSITE-ProRule" id="PRU00023"/>
    </source>
</evidence>
<dbReference type="RefSeq" id="XP_007515048.1">
    <property type="nucleotide sequence ID" value="XM_007514986.1"/>
</dbReference>
<evidence type="ECO:0000256" key="2">
    <source>
        <dbReference type="ARBA" id="ARBA00023043"/>
    </source>
</evidence>